<evidence type="ECO:0000256" key="1">
    <source>
        <dbReference type="ARBA" id="ARBA00002100"/>
    </source>
</evidence>
<feature type="transmembrane region" description="Helical" evidence="13">
    <location>
        <begin position="344"/>
        <end position="365"/>
    </location>
</feature>
<evidence type="ECO:0000256" key="14">
    <source>
        <dbReference type="SAM" id="MobiDB-lite"/>
    </source>
</evidence>
<dbReference type="PROSITE" id="PS50216">
    <property type="entry name" value="DHHC"/>
    <property type="match status" value="1"/>
</dbReference>
<comment type="caution">
    <text evidence="16">The sequence shown here is derived from an EMBL/GenBank/DDBJ whole genome shotgun (WGS) entry which is preliminary data.</text>
</comment>
<evidence type="ECO:0000259" key="15">
    <source>
        <dbReference type="Pfam" id="PF01529"/>
    </source>
</evidence>
<sequence length="611" mass="68316">MAFGDSKSSSGTEVSKKNAPIMPSGKSNAVAPTLSDDNHVELGDMTPPEQPAADIMQLARIGDIQAIEKLFENGTFDASYCDGEGITPLHWAAINNQYAMCQFLLKAGVDVNKKGGESVATAAMWAAQRCHYYDTTFFILLHSKGISFFSFFFYIKNINVDILDTHGHTCLMWAAYKGFPSCVDLFLRWGADVHATDETGFTALHWALVKGSQGCIQKLIEYGADRFAETSTGKTPAITAQEMKTERIWHKALTECGYDEDAKPVVINFPMSSWLLKDKRAFMNRFFFLWPFLILWTMIMISSHMVIFIGVPMALFFGYSLQWLAQQVLEYAPSDMRHLHKTPWLAGIFAATLFWVGLRWVTTLFPATYGTYPLSNLIFFTFYSLTGYFYFCSMVYEPGHVPKLGGLTQQKAVIDELLSQWKFDEQKFLRSLHAKHDHHCPWINNCVGVNNHRHFFLYLVCLELGIIFLVRVTVGYFEGFIGKGDQECNILSPEICGVVNSDPYTLVLVLWAILQLTWVTMLLSVQLIQISRALTTWENMRGTHSGGKTSQSITNALTTGATSRAGGQVGNTGLGPDPCSTTNPRTHTVTITLIKQDVSHNGRKSSALTLS</sequence>
<keyword evidence="10" id="KW-0449">Lipoprotein</keyword>
<evidence type="ECO:0000256" key="3">
    <source>
        <dbReference type="ARBA" id="ARBA00010104"/>
    </source>
</evidence>
<dbReference type="Gene3D" id="1.25.40.20">
    <property type="entry name" value="Ankyrin repeat-containing domain"/>
    <property type="match status" value="2"/>
</dbReference>
<gene>
    <name evidence="16" type="ORF">DID88_006552</name>
</gene>
<dbReference type="PANTHER" id="PTHR24161:SF85">
    <property type="entry name" value="PALMITOYLTRANSFERASE HIP14"/>
    <property type="match status" value="1"/>
</dbReference>
<dbReference type="GO" id="GO:0031901">
    <property type="term" value="C:early endosome membrane"/>
    <property type="evidence" value="ECO:0007669"/>
    <property type="project" value="UniProtKB-SubCell"/>
</dbReference>
<evidence type="ECO:0000313" key="17">
    <source>
        <dbReference type="Proteomes" id="UP000249056"/>
    </source>
</evidence>
<name>A0A395IME7_9HELO</name>
<comment type="function">
    <text evidence="1">Palmitoyltransferase specific for casein kinase 1.</text>
</comment>
<evidence type="ECO:0000313" key="16">
    <source>
        <dbReference type="EMBL" id="RAL59559.1"/>
    </source>
</evidence>
<reference evidence="16 17" key="1">
    <citation type="submission" date="2018-06" db="EMBL/GenBank/DDBJ databases">
        <title>Genome Sequence of the Brown Rot Fungal Pathogen Monilinia fructigena.</title>
        <authorList>
            <person name="Landi L."/>
            <person name="De Miccolis Angelini R.M."/>
            <person name="Pollastro S."/>
            <person name="Abate D."/>
            <person name="Faretra F."/>
            <person name="Romanazzi G."/>
        </authorList>
    </citation>
    <scope>NUCLEOTIDE SEQUENCE [LARGE SCALE GENOMIC DNA]</scope>
    <source>
        <strain evidence="16 17">Mfrg269</strain>
    </source>
</reference>
<evidence type="ECO:0000256" key="12">
    <source>
        <dbReference type="PROSITE-ProRule" id="PRU00023"/>
    </source>
</evidence>
<organism evidence="16 17">
    <name type="scientific">Monilinia fructigena</name>
    <dbReference type="NCBI Taxonomy" id="38457"/>
    <lineage>
        <taxon>Eukaryota</taxon>
        <taxon>Fungi</taxon>
        <taxon>Dikarya</taxon>
        <taxon>Ascomycota</taxon>
        <taxon>Pezizomycotina</taxon>
        <taxon>Leotiomycetes</taxon>
        <taxon>Helotiales</taxon>
        <taxon>Sclerotiniaceae</taxon>
        <taxon>Monilinia</taxon>
    </lineage>
</organism>
<feature type="repeat" description="ANK" evidence="12">
    <location>
        <begin position="166"/>
        <end position="198"/>
    </location>
</feature>
<comment type="catalytic activity">
    <reaction evidence="11 13">
        <text>L-cysteinyl-[protein] + hexadecanoyl-CoA = S-hexadecanoyl-L-cysteinyl-[protein] + CoA</text>
        <dbReference type="Rhea" id="RHEA:36683"/>
        <dbReference type="Rhea" id="RHEA-COMP:10131"/>
        <dbReference type="Rhea" id="RHEA-COMP:11032"/>
        <dbReference type="ChEBI" id="CHEBI:29950"/>
        <dbReference type="ChEBI" id="CHEBI:57287"/>
        <dbReference type="ChEBI" id="CHEBI:57379"/>
        <dbReference type="ChEBI" id="CHEBI:74151"/>
        <dbReference type="EC" id="2.3.1.225"/>
    </reaction>
</comment>
<evidence type="ECO:0000256" key="8">
    <source>
        <dbReference type="ARBA" id="ARBA00023136"/>
    </source>
</evidence>
<proteinExistence type="inferred from homology"/>
<accession>A0A395IME7</accession>
<evidence type="ECO:0000256" key="5">
    <source>
        <dbReference type="ARBA" id="ARBA00022737"/>
    </source>
</evidence>
<dbReference type="EC" id="2.3.1.225" evidence="13"/>
<feature type="compositionally biased region" description="Polar residues" evidence="14">
    <location>
        <begin position="1"/>
        <end position="13"/>
    </location>
</feature>
<keyword evidence="13" id="KW-0012">Acyltransferase</keyword>
<feature type="transmembrane region" description="Helical" evidence="13">
    <location>
        <begin position="305"/>
        <end position="324"/>
    </location>
</feature>
<dbReference type="PROSITE" id="PS50297">
    <property type="entry name" value="ANK_REP_REGION"/>
    <property type="match status" value="3"/>
</dbReference>
<feature type="transmembrane region" description="Helical" evidence="13">
    <location>
        <begin position="455"/>
        <end position="477"/>
    </location>
</feature>
<feature type="repeat" description="ANK" evidence="12">
    <location>
        <begin position="199"/>
        <end position="231"/>
    </location>
</feature>
<dbReference type="SMART" id="SM00248">
    <property type="entry name" value="ANK"/>
    <property type="match status" value="3"/>
</dbReference>
<feature type="transmembrane region" description="Helical" evidence="13">
    <location>
        <begin position="377"/>
        <end position="396"/>
    </location>
</feature>
<evidence type="ECO:0000256" key="7">
    <source>
        <dbReference type="ARBA" id="ARBA00023043"/>
    </source>
</evidence>
<dbReference type="OrthoDB" id="6781668at2759"/>
<dbReference type="GO" id="GO:0019706">
    <property type="term" value="F:protein-cysteine S-palmitoyltransferase activity"/>
    <property type="evidence" value="ECO:0007669"/>
    <property type="project" value="UniProtKB-EC"/>
</dbReference>
<dbReference type="PROSITE" id="PS50088">
    <property type="entry name" value="ANK_REPEAT"/>
    <property type="match status" value="3"/>
</dbReference>
<dbReference type="SUPFAM" id="SSF48403">
    <property type="entry name" value="Ankyrin repeat"/>
    <property type="match status" value="1"/>
</dbReference>
<evidence type="ECO:0000256" key="2">
    <source>
        <dbReference type="ARBA" id="ARBA00004520"/>
    </source>
</evidence>
<keyword evidence="6 13" id="KW-1133">Transmembrane helix</keyword>
<keyword evidence="5" id="KW-0677">Repeat</keyword>
<dbReference type="InterPro" id="IPR002110">
    <property type="entry name" value="Ankyrin_rpt"/>
</dbReference>
<evidence type="ECO:0000256" key="10">
    <source>
        <dbReference type="ARBA" id="ARBA00023288"/>
    </source>
</evidence>
<dbReference type="Pfam" id="PF12796">
    <property type="entry name" value="Ank_2"/>
    <property type="match status" value="2"/>
</dbReference>
<keyword evidence="17" id="KW-1185">Reference proteome</keyword>
<evidence type="ECO:0000256" key="6">
    <source>
        <dbReference type="ARBA" id="ARBA00022989"/>
    </source>
</evidence>
<comment type="subcellular location">
    <subcellularLocation>
        <location evidence="2">Early endosome membrane</location>
        <topology evidence="2">Multi-pass membrane protein</topology>
    </subcellularLocation>
</comment>
<dbReference type="AlphaFoldDB" id="A0A395IME7"/>
<comment type="domain">
    <text evidence="13">The DHHC domain is required for palmitoyltransferase activity.</text>
</comment>
<dbReference type="Proteomes" id="UP000249056">
    <property type="component" value="Unassembled WGS sequence"/>
</dbReference>
<evidence type="ECO:0000256" key="13">
    <source>
        <dbReference type="RuleBase" id="RU079119"/>
    </source>
</evidence>
<dbReference type="InterPro" id="IPR036770">
    <property type="entry name" value="Ankyrin_rpt-contain_sf"/>
</dbReference>
<feature type="region of interest" description="Disordered" evidence="14">
    <location>
        <begin position="561"/>
        <end position="585"/>
    </location>
</feature>
<protein>
    <recommendedName>
        <fullName evidence="13">Palmitoyltransferase</fullName>
        <ecNumber evidence="13">2.3.1.225</ecNumber>
    </recommendedName>
</protein>
<comment type="similarity">
    <text evidence="3">Belongs to the DHHC palmitoyltransferase family. AKR/ZDHHC17 subfamily.</text>
</comment>
<feature type="domain" description="Palmitoyltransferase DHHC" evidence="15">
    <location>
        <begin position="434"/>
        <end position="541"/>
    </location>
</feature>
<dbReference type="Pfam" id="PF01529">
    <property type="entry name" value="DHHC"/>
    <property type="match status" value="1"/>
</dbReference>
<feature type="region of interest" description="Disordered" evidence="14">
    <location>
        <begin position="1"/>
        <end position="47"/>
    </location>
</feature>
<keyword evidence="13" id="KW-0808">Transferase</keyword>
<keyword evidence="9" id="KW-0564">Palmitate</keyword>
<evidence type="ECO:0000256" key="9">
    <source>
        <dbReference type="ARBA" id="ARBA00023139"/>
    </source>
</evidence>
<feature type="repeat" description="ANK" evidence="12">
    <location>
        <begin position="84"/>
        <end position="116"/>
    </location>
</feature>
<evidence type="ECO:0000256" key="11">
    <source>
        <dbReference type="ARBA" id="ARBA00048048"/>
    </source>
</evidence>
<feature type="transmembrane region" description="Helical" evidence="13">
    <location>
        <begin position="508"/>
        <end position="528"/>
    </location>
</feature>
<keyword evidence="8 13" id="KW-0472">Membrane</keyword>
<dbReference type="InterPro" id="IPR001594">
    <property type="entry name" value="Palmitoyltrfase_DHHC"/>
</dbReference>
<keyword evidence="4 13" id="KW-0812">Transmembrane</keyword>
<dbReference type="EMBL" id="QKRW01000051">
    <property type="protein sequence ID" value="RAL59559.1"/>
    <property type="molecule type" value="Genomic_DNA"/>
</dbReference>
<keyword evidence="7 12" id="KW-0040">ANK repeat</keyword>
<dbReference type="PANTHER" id="PTHR24161">
    <property type="entry name" value="ANK_REP_REGION DOMAIN-CONTAINING PROTEIN-RELATED"/>
    <property type="match status" value="1"/>
</dbReference>
<evidence type="ECO:0000256" key="4">
    <source>
        <dbReference type="ARBA" id="ARBA00022692"/>
    </source>
</evidence>